<name>D5SWE5_PLAL2</name>
<dbReference type="EMBL" id="CP001744">
    <property type="protein sequence ID" value="ADG69538.1"/>
    <property type="molecule type" value="Genomic_DNA"/>
</dbReference>
<dbReference type="Gene3D" id="3.30.700.10">
    <property type="entry name" value="Glycoprotein, Type 4 Pilin"/>
    <property type="match status" value="1"/>
</dbReference>
<dbReference type="OrthoDB" id="263714at2"/>
<dbReference type="InterPro" id="IPR027558">
    <property type="entry name" value="Pre_pil_HX9DG_C"/>
</dbReference>
<dbReference type="HOGENOM" id="CLU_041661_0_0_0"/>
<proteinExistence type="predicted"/>
<dbReference type="Proteomes" id="UP000002220">
    <property type="component" value="Chromosome"/>
</dbReference>
<reference evidence="2 3" key="1">
    <citation type="journal article" date="2010" name="Stand. Genomic Sci.">
        <title>Complete genome sequence of Planctomyces limnophilus type strain (Mu 290).</title>
        <authorList>
            <person name="Labutti K."/>
            <person name="Sikorski J."/>
            <person name="Schneider S."/>
            <person name="Nolan M."/>
            <person name="Lucas S."/>
            <person name="Glavina Del Rio T."/>
            <person name="Tice H."/>
            <person name="Cheng J.F."/>
            <person name="Goodwin L."/>
            <person name="Pitluck S."/>
            <person name="Liolios K."/>
            <person name="Ivanova N."/>
            <person name="Mavromatis K."/>
            <person name="Mikhailova N."/>
            <person name="Pati A."/>
            <person name="Chen A."/>
            <person name="Palaniappan K."/>
            <person name="Land M."/>
            <person name="Hauser L."/>
            <person name="Chang Y.J."/>
            <person name="Jeffries C.D."/>
            <person name="Tindall B.J."/>
            <person name="Rohde M."/>
            <person name="Goker M."/>
            <person name="Woyke T."/>
            <person name="Bristow J."/>
            <person name="Eisen J.A."/>
            <person name="Markowitz V."/>
            <person name="Hugenholtz P."/>
            <person name="Kyrpides N.C."/>
            <person name="Klenk H.P."/>
            <person name="Lapidus A."/>
        </authorList>
    </citation>
    <scope>NUCLEOTIDE SEQUENCE [LARGE SCALE GENOMIC DNA]</scope>
    <source>
        <strain evidence="3">ATCC 43296 / DSM 3776 / IFAM 1008 / 290</strain>
    </source>
</reference>
<dbReference type="Pfam" id="PF07963">
    <property type="entry name" value="N_methyl"/>
    <property type="match status" value="1"/>
</dbReference>
<feature type="domain" description="DUF1559" evidence="1">
    <location>
        <begin position="30"/>
        <end position="290"/>
    </location>
</feature>
<dbReference type="InterPro" id="IPR011453">
    <property type="entry name" value="DUF1559"/>
</dbReference>
<dbReference type="NCBIfam" id="TIGR04294">
    <property type="entry name" value="pre_pil_HX9DG"/>
    <property type="match status" value="1"/>
</dbReference>
<dbReference type="InterPro" id="IPR012902">
    <property type="entry name" value="N_methyl_site"/>
</dbReference>
<dbReference type="AlphaFoldDB" id="D5SWE5"/>
<dbReference type="NCBIfam" id="TIGR02532">
    <property type="entry name" value="IV_pilin_GFxxxE"/>
    <property type="match status" value="1"/>
</dbReference>
<evidence type="ECO:0000313" key="3">
    <source>
        <dbReference type="Proteomes" id="UP000002220"/>
    </source>
</evidence>
<dbReference type="PROSITE" id="PS00409">
    <property type="entry name" value="PROKAR_NTER_METHYL"/>
    <property type="match status" value="1"/>
</dbReference>
<dbReference type="STRING" id="521674.Plim_3726"/>
<keyword evidence="3" id="KW-1185">Reference proteome</keyword>
<dbReference type="Pfam" id="PF07596">
    <property type="entry name" value="SBP_bac_10"/>
    <property type="match status" value="1"/>
</dbReference>
<dbReference type="eggNOG" id="COG2165">
    <property type="taxonomic scope" value="Bacteria"/>
</dbReference>
<dbReference type="SUPFAM" id="SSF54523">
    <property type="entry name" value="Pili subunits"/>
    <property type="match status" value="1"/>
</dbReference>
<dbReference type="InterPro" id="IPR045584">
    <property type="entry name" value="Pilin-like"/>
</dbReference>
<gene>
    <name evidence="2" type="ordered locus">Plim_3726</name>
</gene>
<dbReference type="PANTHER" id="PTHR30093:SF2">
    <property type="entry name" value="TYPE II SECRETION SYSTEM PROTEIN H"/>
    <property type="match status" value="1"/>
</dbReference>
<evidence type="ECO:0000313" key="2">
    <source>
        <dbReference type="EMBL" id="ADG69538.1"/>
    </source>
</evidence>
<accession>D5SWE5</accession>
<dbReference type="PANTHER" id="PTHR30093">
    <property type="entry name" value="GENERAL SECRETION PATHWAY PROTEIN G"/>
    <property type="match status" value="1"/>
</dbReference>
<evidence type="ECO:0000259" key="1">
    <source>
        <dbReference type="Pfam" id="PF07596"/>
    </source>
</evidence>
<organism evidence="2 3">
    <name type="scientific">Planctopirus limnophila (strain ATCC 43296 / DSM 3776 / IFAM 1008 / Mu 290)</name>
    <name type="common">Planctomyces limnophilus</name>
    <dbReference type="NCBI Taxonomy" id="521674"/>
    <lineage>
        <taxon>Bacteria</taxon>
        <taxon>Pseudomonadati</taxon>
        <taxon>Planctomycetota</taxon>
        <taxon>Planctomycetia</taxon>
        <taxon>Planctomycetales</taxon>
        <taxon>Planctomycetaceae</taxon>
        <taxon>Planctopirus</taxon>
    </lineage>
</organism>
<protein>
    <recommendedName>
        <fullName evidence="1">DUF1559 domain-containing protein</fullName>
    </recommendedName>
</protein>
<sequence>MRRRGFTLIELLVVIAIIAILIALLLPAVQQARESARRTQCRNNLKQLGLAFHNYHDRASTFPYGVRSTDLNSTVLNRDCWMQQILPELDQGPLFNTYNVINNIRNVQDVSNAIKQVKIPALMCPSDPNGGAFSGNGAQIGFHGNYVVCAGNNSLPMGNPISATVAPLNGMFWNISSVKMRDVTDGTSNTIMAAECLIRSGNTGDAWGDAGWYWGGANWGSYGFSTANPPNTTVVDRAHTCKSTTNTRAPCVSHGGGTNSENYTRSQHTGGAHVLMADGAVRFISDNIDRATFQNLGTRAGGETLGEF</sequence>
<dbReference type="RefSeq" id="WP_013111969.1">
    <property type="nucleotide sequence ID" value="NC_014148.1"/>
</dbReference>
<dbReference type="KEGG" id="plm:Plim_3726"/>